<dbReference type="PANTHER" id="PTHR20883:SF15">
    <property type="entry name" value="PHYTANOYL-COA DIOXYGENASE DOMAIN-CONTAINING PROTEIN 1"/>
    <property type="match status" value="1"/>
</dbReference>
<dbReference type="InterPro" id="IPR008775">
    <property type="entry name" value="Phytyl_CoA_dOase-like"/>
</dbReference>
<evidence type="ECO:0000256" key="1">
    <source>
        <dbReference type="ARBA" id="ARBA00022723"/>
    </source>
</evidence>
<keyword evidence="1" id="KW-0479">Metal-binding</keyword>
<keyword evidence="3" id="KW-0560">Oxidoreductase</keyword>
<protein>
    <submittedName>
        <fullName evidence="3">Phytanoyl-CoA dioxygenase</fullName>
    </submittedName>
</protein>
<dbReference type="Gene3D" id="2.60.120.620">
    <property type="entry name" value="q2cbj1_9rhob like domain"/>
    <property type="match status" value="1"/>
</dbReference>
<reference evidence="3 4" key="1">
    <citation type="submission" date="2016-06" db="EMBL/GenBank/DDBJ databases">
        <title>Complete genome sequence of a deep-branching marine Gamma Proteobacterium Woeseia oceani type strain XK5.</title>
        <authorList>
            <person name="Mu D."/>
            <person name="Du Z."/>
        </authorList>
    </citation>
    <scope>NUCLEOTIDE SEQUENCE [LARGE SCALE GENOMIC DNA]</scope>
    <source>
        <strain evidence="3 4">XK5</strain>
    </source>
</reference>
<dbReference type="KEGG" id="woc:BA177_15485"/>
<dbReference type="GO" id="GO:0016706">
    <property type="term" value="F:2-oxoglutarate-dependent dioxygenase activity"/>
    <property type="evidence" value="ECO:0007669"/>
    <property type="project" value="UniProtKB-ARBA"/>
</dbReference>
<evidence type="ECO:0000313" key="3">
    <source>
        <dbReference type="EMBL" id="ANO53303.1"/>
    </source>
</evidence>
<name>A0A193LLK9_9GAMM</name>
<dbReference type="Proteomes" id="UP000092695">
    <property type="component" value="Chromosome"/>
</dbReference>
<dbReference type="STRING" id="1548547.BA177_15485"/>
<dbReference type="GO" id="GO:0005506">
    <property type="term" value="F:iron ion binding"/>
    <property type="evidence" value="ECO:0007669"/>
    <property type="project" value="UniProtKB-ARBA"/>
</dbReference>
<gene>
    <name evidence="3" type="ORF">BA177_15485</name>
</gene>
<proteinExistence type="predicted"/>
<keyword evidence="2" id="KW-0408">Iron</keyword>
<dbReference type="OrthoDB" id="9791262at2"/>
<keyword evidence="3" id="KW-0223">Dioxygenase</keyword>
<organism evidence="3 4">
    <name type="scientific">Woeseia oceani</name>
    <dbReference type="NCBI Taxonomy" id="1548547"/>
    <lineage>
        <taxon>Bacteria</taxon>
        <taxon>Pseudomonadati</taxon>
        <taxon>Pseudomonadota</taxon>
        <taxon>Gammaproteobacteria</taxon>
        <taxon>Woeseiales</taxon>
        <taxon>Woeseiaceae</taxon>
        <taxon>Woeseia</taxon>
    </lineage>
</organism>
<keyword evidence="4" id="KW-1185">Reference proteome</keyword>
<sequence>MLAAYRMHGVLILDGFVSRSQCDALRDRALELVADFDPASIRSIFSTTDQTQLDDTYFIDSGDKIRFFLESDAFDENGQLRQSKEQCLNKMGHAMHDLDPLFGSFSHTEKLAALSDSLGQQDPAIIQSMYIFKPPRIGGEVVCHQDSTYLYTEPESCTGFWFALEDATIDNGCMYFIPGEHKGPLKKRNRRVSATQLRTDTLDATPWPEERKLPAEAKAGALVIFDGRAPHLSGPNRSATSRHAYTLHAIDKRCHYPADNWLQRPANLPLRGFR</sequence>
<dbReference type="AlphaFoldDB" id="A0A193LLK9"/>
<evidence type="ECO:0000313" key="4">
    <source>
        <dbReference type="Proteomes" id="UP000092695"/>
    </source>
</evidence>
<evidence type="ECO:0000256" key="2">
    <source>
        <dbReference type="ARBA" id="ARBA00023004"/>
    </source>
</evidence>
<dbReference type="EMBL" id="CP016268">
    <property type="protein sequence ID" value="ANO53303.1"/>
    <property type="molecule type" value="Genomic_DNA"/>
</dbReference>
<dbReference type="PANTHER" id="PTHR20883">
    <property type="entry name" value="PHYTANOYL-COA DIOXYGENASE DOMAIN CONTAINING 1"/>
    <property type="match status" value="1"/>
</dbReference>
<dbReference type="SUPFAM" id="SSF51197">
    <property type="entry name" value="Clavaminate synthase-like"/>
    <property type="match status" value="1"/>
</dbReference>
<accession>A0A193LLK9</accession>
<dbReference type="Pfam" id="PF05721">
    <property type="entry name" value="PhyH"/>
    <property type="match status" value="1"/>
</dbReference>